<dbReference type="RefSeq" id="WP_168835002.1">
    <property type="nucleotide sequence ID" value="NZ_JABAIK010000002.1"/>
</dbReference>
<dbReference type="GO" id="GO:0006351">
    <property type="term" value="P:DNA-templated transcription"/>
    <property type="evidence" value="ECO:0007669"/>
    <property type="project" value="TreeGrafter"/>
</dbReference>
<comment type="caution">
    <text evidence="6">The sequence shown here is derived from an EMBL/GenBank/DDBJ whole genome shotgun (WGS) entry which is preliminary data.</text>
</comment>
<evidence type="ECO:0000313" key="7">
    <source>
        <dbReference type="Proteomes" id="UP000535589"/>
    </source>
</evidence>
<name>A0A7X8TNX4_9VIBR</name>
<evidence type="ECO:0000256" key="2">
    <source>
        <dbReference type="ARBA" id="ARBA00023015"/>
    </source>
</evidence>
<evidence type="ECO:0000313" key="6">
    <source>
        <dbReference type="EMBL" id="NLS11911.1"/>
    </source>
</evidence>
<dbReference type="PRINTS" id="PR00039">
    <property type="entry name" value="HTHLYSR"/>
</dbReference>
<dbReference type="InterPro" id="IPR036388">
    <property type="entry name" value="WH-like_DNA-bd_sf"/>
</dbReference>
<dbReference type="CDD" id="cd08422">
    <property type="entry name" value="PBP2_CrgA_like"/>
    <property type="match status" value="1"/>
</dbReference>
<dbReference type="InterPro" id="IPR058163">
    <property type="entry name" value="LysR-type_TF_proteobact-type"/>
</dbReference>
<dbReference type="Pfam" id="PF03466">
    <property type="entry name" value="LysR_substrate"/>
    <property type="match status" value="1"/>
</dbReference>
<evidence type="ECO:0000256" key="3">
    <source>
        <dbReference type="ARBA" id="ARBA00023125"/>
    </source>
</evidence>
<dbReference type="SUPFAM" id="SSF46785">
    <property type="entry name" value="Winged helix' DNA-binding domain"/>
    <property type="match status" value="1"/>
</dbReference>
<dbReference type="Gene3D" id="3.40.190.290">
    <property type="match status" value="1"/>
</dbReference>
<dbReference type="AlphaFoldDB" id="A0A7X8TNX4"/>
<dbReference type="GO" id="GO:0043565">
    <property type="term" value="F:sequence-specific DNA binding"/>
    <property type="evidence" value="ECO:0007669"/>
    <property type="project" value="TreeGrafter"/>
</dbReference>
<dbReference type="Proteomes" id="UP000535589">
    <property type="component" value="Unassembled WGS sequence"/>
</dbReference>
<accession>A0A7X8TNX4</accession>
<keyword evidence="4" id="KW-0804">Transcription</keyword>
<proteinExistence type="inferred from homology"/>
<keyword evidence="2" id="KW-0805">Transcription regulation</keyword>
<dbReference type="SUPFAM" id="SSF53850">
    <property type="entry name" value="Periplasmic binding protein-like II"/>
    <property type="match status" value="1"/>
</dbReference>
<feature type="domain" description="HTH lysR-type" evidence="5">
    <location>
        <begin position="5"/>
        <end position="60"/>
    </location>
</feature>
<dbReference type="PROSITE" id="PS50931">
    <property type="entry name" value="HTH_LYSR"/>
    <property type="match status" value="1"/>
</dbReference>
<dbReference type="GO" id="GO:0003700">
    <property type="term" value="F:DNA-binding transcription factor activity"/>
    <property type="evidence" value="ECO:0007669"/>
    <property type="project" value="InterPro"/>
</dbReference>
<dbReference type="EMBL" id="JABAIK010000002">
    <property type="protein sequence ID" value="NLS11911.1"/>
    <property type="molecule type" value="Genomic_DNA"/>
</dbReference>
<gene>
    <name evidence="6" type="ORF">HGP28_03275</name>
</gene>
<dbReference type="InterPro" id="IPR000847">
    <property type="entry name" value="LysR_HTH_N"/>
</dbReference>
<dbReference type="CDD" id="cd00090">
    <property type="entry name" value="HTH_ARSR"/>
    <property type="match status" value="1"/>
</dbReference>
<evidence type="ECO:0000259" key="5">
    <source>
        <dbReference type="PROSITE" id="PS50931"/>
    </source>
</evidence>
<organism evidence="6 7">
    <name type="scientific">Vibrio agarilyticus</name>
    <dbReference type="NCBI Taxonomy" id="2726741"/>
    <lineage>
        <taxon>Bacteria</taxon>
        <taxon>Pseudomonadati</taxon>
        <taxon>Pseudomonadota</taxon>
        <taxon>Gammaproteobacteria</taxon>
        <taxon>Vibrionales</taxon>
        <taxon>Vibrionaceae</taxon>
        <taxon>Vibrio</taxon>
    </lineage>
</organism>
<dbReference type="PANTHER" id="PTHR30537">
    <property type="entry name" value="HTH-TYPE TRANSCRIPTIONAL REGULATOR"/>
    <property type="match status" value="1"/>
</dbReference>
<dbReference type="InterPro" id="IPR011991">
    <property type="entry name" value="ArsR-like_HTH"/>
</dbReference>
<sequence length="308" mass="35086">MSYPIDTLRMFCLLAEKLSFTEAAEALNVSQPTLSRKISQLEQSVKLRLFHRGGNQIHLTPQGIVFLESCQRILQDLDDTLDGLHDTTEMIRGDITIGLLHPMARWLSPVFFREFCDRHPEIRIHLVTLHPASLREMAACDIMISPLLPVDHSLVAKPLMQYRRIFCAAPEYLSRMGTPQHPSELEFHHCITNTNAPKKENTWFYENHLGESGTVSVDGIISSDSVDIAINLAVSGMGVALVPSKQIVQQKTENQLVELFDGEFCQCGQMYAVYRSRKYQPMRFHVFMEELRAFLTNEPYPPLPTIET</sequence>
<dbReference type="InterPro" id="IPR036390">
    <property type="entry name" value="WH_DNA-bd_sf"/>
</dbReference>
<dbReference type="Pfam" id="PF00126">
    <property type="entry name" value="HTH_1"/>
    <property type="match status" value="1"/>
</dbReference>
<evidence type="ECO:0000256" key="1">
    <source>
        <dbReference type="ARBA" id="ARBA00009437"/>
    </source>
</evidence>
<keyword evidence="7" id="KW-1185">Reference proteome</keyword>
<dbReference type="FunFam" id="1.10.10.10:FF:000001">
    <property type="entry name" value="LysR family transcriptional regulator"/>
    <property type="match status" value="1"/>
</dbReference>
<keyword evidence="3" id="KW-0238">DNA-binding</keyword>
<dbReference type="PANTHER" id="PTHR30537:SF5">
    <property type="entry name" value="HTH-TYPE TRANSCRIPTIONAL ACTIVATOR TTDR-RELATED"/>
    <property type="match status" value="1"/>
</dbReference>
<dbReference type="InterPro" id="IPR005119">
    <property type="entry name" value="LysR_subst-bd"/>
</dbReference>
<protein>
    <submittedName>
        <fullName evidence="6">LysR family transcriptional regulator</fullName>
    </submittedName>
</protein>
<comment type="similarity">
    <text evidence="1">Belongs to the LysR transcriptional regulatory family.</text>
</comment>
<dbReference type="Gene3D" id="1.10.10.10">
    <property type="entry name" value="Winged helix-like DNA-binding domain superfamily/Winged helix DNA-binding domain"/>
    <property type="match status" value="1"/>
</dbReference>
<reference evidence="6 7" key="1">
    <citation type="submission" date="2020-04" db="EMBL/GenBank/DDBJ databases">
        <title>Vibrio sp. SM6, a novel species isolated from seawater.</title>
        <authorList>
            <person name="Wang X."/>
        </authorList>
    </citation>
    <scope>NUCLEOTIDE SEQUENCE [LARGE SCALE GENOMIC DNA]</scope>
    <source>
        <strain evidence="6 7">SM6</strain>
    </source>
</reference>
<evidence type="ECO:0000256" key="4">
    <source>
        <dbReference type="ARBA" id="ARBA00023163"/>
    </source>
</evidence>